<dbReference type="Proteomes" id="UP001298681">
    <property type="component" value="Unassembled WGS sequence"/>
</dbReference>
<evidence type="ECO:0000256" key="1">
    <source>
        <dbReference type="SAM" id="Coils"/>
    </source>
</evidence>
<evidence type="ECO:0000313" key="2">
    <source>
        <dbReference type="EMBL" id="MCG4609685.1"/>
    </source>
</evidence>
<keyword evidence="1" id="KW-0175">Coiled coil</keyword>
<evidence type="ECO:0008006" key="4">
    <source>
        <dbReference type="Google" id="ProtNLM"/>
    </source>
</evidence>
<proteinExistence type="predicted"/>
<feature type="coiled-coil region" evidence="1">
    <location>
        <begin position="14"/>
        <end position="48"/>
    </location>
</feature>
<sequence>MARARMGIDFDTEIMKVDAQITRWKKTIIELEEKRKELLNAKREAEINALYDAIQRSGRTVDDVLSLLSPTPAEHAG</sequence>
<name>A0ABS9MFW1_9FIRM</name>
<organism evidence="2 3">
    <name type="scientific">Anaeromassilibacillus senegalensis</name>
    <dbReference type="NCBI Taxonomy" id="1673717"/>
    <lineage>
        <taxon>Bacteria</taxon>
        <taxon>Bacillati</taxon>
        <taxon>Bacillota</taxon>
        <taxon>Clostridia</taxon>
        <taxon>Eubacteriales</taxon>
        <taxon>Acutalibacteraceae</taxon>
        <taxon>Anaeromassilibacillus</taxon>
    </lineage>
</organism>
<comment type="caution">
    <text evidence="2">The sequence shown here is derived from an EMBL/GenBank/DDBJ whole genome shotgun (WGS) entry which is preliminary data.</text>
</comment>
<gene>
    <name evidence="2" type="ORF">L0P57_01835</name>
</gene>
<reference evidence="2 3" key="1">
    <citation type="submission" date="2022-01" db="EMBL/GenBank/DDBJ databases">
        <title>Collection of gut derived symbiotic bacterial strains cultured from healthy donors.</title>
        <authorList>
            <person name="Lin H."/>
            <person name="Kohout C."/>
            <person name="Waligurski E."/>
            <person name="Pamer E.G."/>
        </authorList>
    </citation>
    <scope>NUCLEOTIDE SEQUENCE [LARGE SCALE GENOMIC DNA]</scope>
    <source>
        <strain evidence="2 3">DFI.7.58</strain>
    </source>
</reference>
<dbReference type="RefSeq" id="WP_237966335.1">
    <property type="nucleotide sequence ID" value="NZ_JAKNHQ010000002.1"/>
</dbReference>
<dbReference type="EMBL" id="JAKNHQ010000002">
    <property type="protein sequence ID" value="MCG4609685.1"/>
    <property type="molecule type" value="Genomic_DNA"/>
</dbReference>
<keyword evidence="3" id="KW-1185">Reference proteome</keyword>
<protein>
    <recommendedName>
        <fullName evidence="4">Flagellar export protein FliJ</fullName>
    </recommendedName>
</protein>
<accession>A0ABS9MFW1</accession>
<evidence type="ECO:0000313" key="3">
    <source>
        <dbReference type="Proteomes" id="UP001298681"/>
    </source>
</evidence>